<sequence length="140" mass="15159">MAGYSATPLARKLGIGPGHVVALLDAPPGFPRSLAPLPRDVGLHAALAGGPFDVVVCFTTRREVLERRVNEIRPALTVAGGLWIAWPKKASRVPTEVTDEVVRQVALPLGLVDDKVCAIDETWTGLRLVVRRELRSRAPR</sequence>
<accession>A0A8J8BGV9</accession>
<dbReference type="RefSeq" id="WP_211470985.1">
    <property type="nucleotide sequence ID" value="NZ_JAGSXH010000126.1"/>
</dbReference>
<gene>
    <name evidence="1" type="ORF">KGA66_24220</name>
</gene>
<evidence type="ECO:0000313" key="2">
    <source>
        <dbReference type="Proteomes" id="UP000677913"/>
    </source>
</evidence>
<dbReference type="AlphaFoldDB" id="A0A8J8BGV9"/>
<proteinExistence type="predicted"/>
<organism evidence="1 2">
    <name type="scientific">Actinocrinis puniceicyclus</name>
    <dbReference type="NCBI Taxonomy" id="977794"/>
    <lineage>
        <taxon>Bacteria</taxon>
        <taxon>Bacillati</taxon>
        <taxon>Actinomycetota</taxon>
        <taxon>Actinomycetes</taxon>
        <taxon>Catenulisporales</taxon>
        <taxon>Actinospicaceae</taxon>
        <taxon>Actinocrinis</taxon>
    </lineage>
</organism>
<protein>
    <recommendedName>
        <fullName evidence="3">DUF3052 domain-containing protein</fullName>
    </recommendedName>
</protein>
<evidence type="ECO:0000313" key="1">
    <source>
        <dbReference type="EMBL" id="MBS2966174.1"/>
    </source>
</evidence>
<reference evidence="1" key="1">
    <citation type="submission" date="2021-04" db="EMBL/GenBank/DDBJ databases">
        <title>Genome based classification of Actinospica acidithermotolerans sp. nov., an actinobacterium isolated from an Indonesian hot spring.</title>
        <authorList>
            <person name="Kusuma A.B."/>
            <person name="Putra K.E."/>
            <person name="Nafisah S."/>
            <person name="Loh J."/>
            <person name="Nouioui I."/>
            <person name="Goodfellow M."/>
        </authorList>
    </citation>
    <scope>NUCLEOTIDE SEQUENCE</scope>
    <source>
        <strain evidence="1">DSM 45618</strain>
    </source>
</reference>
<evidence type="ECO:0008006" key="3">
    <source>
        <dbReference type="Google" id="ProtNLM"/>
    </source>
</evidence>
<name>A0A8J8BGV9_9ACTN</name>
<comment type="caution">
    <text evidence="1">The sequence shown here is derived from an EMBL/GenBank/DDBJ whole genome shotgun (WGS) entry which is preliminary data.</text>
</comment>
<keyword evidence="2" id="KW-1185">Reference proteome</keyword>
<dbReference type="EMBL" id="JAGSXH010000126">
    <property type="protein sequence ID" value="MBS2966174.1"/>
    <property type="molecule type" value="Genomic_DNA"/>
</dbReference>
<dbReference type="Proteomes" id="UP000677913">
    <property type="component" value="Unassembled WGS sequence"/>
</dbReference>